<organism evidence="3 4">
    <name type="scientific">Pterulicium gracile</name>
    <dbReference type="NCBI Taxonomy" id="1884261"/>
    <lineage>
        <taxon>Eukaryota</taxon>
        <taxon>Fungi</taxon>
        <taxon>Dikarya</taxon>
        <taxon>Basidiomycota</taxon>
        <taxon>Agaricomycotina</taxon>
        <taxon>Agaricomycetes</taxon>
        <taxon>Agaricomycetidae</taxon>
        <taxon>Agaricales</taxon>
        <taxon>Pleurotineae</taxon>
        <taxon>Pterulaceae</taxon>
        <taxon>Pterulicium</taxon>
    </lineage>
</organism>
<evidence type="ECO:0000256" key="1">
    <source>
        <dbReference type="SAM" id="MobiDB-lite"/>
    </source>
</evidence>
<proteinExistence type="predicted"/>
<keyword evidence="4" id="KW-1185">Reference proteome</keyword>
<feature type="compositionally biased region" description="Acidic residues" evidence="1">
    <location>
        <begin position="212"/>
        <end position="221"/>
    </location>
</feature>
<evidence type="ECO:0000313" key="3">
    <source>
        <dbReference type="EMBL" id="TFL01899.1"/>
    </source>
</evidence>
<dbReference type="OrthoDB" id="3338076at2759"/>
<dbReference type="AlphaFoldDB" id="A0A5C3QNN2"/>
<keyword evidence="2" id="KW-0812">Transmembrane</keyword>
<reference evidence="3 4" key="1">
    <citation type="journal article" date="2019" name="Nat. Ecol. Evol.">
        <title>Megaphylogeny resolves global patterns of mushroom evolution.</title>
        <authorList>
            <person name="Varga T."/>
            <person name="Krizsan K."/>
            <person name="Foldi C."/>
            <person name="Dima B."/>
            <person name="Sanchez-Garcia M."/>
            <person name="Sanchez-Ramirez S."/>
            <person name="Szollosi G.J."/>
            <person name="Szarkandi J.G."/>
            <person name="Papp V."/>
            <person name="Albert L."/>
            <person name="Andreopoulos W."/>
            <person name="Angelini C."/>
            <person name="Antonin V."/>
            <person name="Barry K.W."/>
            <person name="Bougher N.L."/>
            <person name="Buchanan P."/>
            <person name="Buyck B."/>
            <person name="Bense V."/>
            <person name="Catcheside P."/>
            <person name="Chovatia M."/>
            <person name="Cooper J."/>
            <person name="Damon W."/>
            <person name="Desjardin D."/>
            <person name="Finy P."/>
            <person name="Geml J."/>
            <person name="Haridas S."/>
            <person name="Hughes K."/>
            <person name="Justo A."/>
            <person name="Karasinski D."/>
            <person name="Kautmanova I."/>
            <person name="Kiss B."/>
            <person name="Kocsube S."/>
            <person name="Kotiranta H."/>
            <person name="LaButti K.M."/>
            <person name="Lechner B.E."/>
            <person name="Liimatainen K."/>
            <person name="Lipzen A."/>
            <person name="Lukacs Z."/>
            <person name="Mihaltcheva S."/>
            <person name="Morgado L.N."/>
            <person name="Niskanen T."/>
            <person name="Noordeloos M.E."/>
            <person name="Ohm R.A."/>
            <person name="Ortiz-Santana B."/>
            <person name="Ovrebo C."/>
            <person name="Racz N."/>
            <person name="Riley R."/>
            <person name="Savchenko A."/>
            <person name="Shiryaev A."/>
            <person name="Soop K."/>
            <person name="Spirin V."/>
            <person name="Szebenyi C."/>
            <person name="Tomsovsky M."/>
            <person name="Tulloss R.E."/>
            <person name="Uehling J."/>
            <person name="Grigoriev I.V."/>
            <person name="Vagvolgyi C."/>
            <person name="Papp T."/>
            <person name="Martin F.M."/>
            <person name="Miettinen O."/>
            <person name="Hibbett D.S."/>
            <person name="Nagy L.G."/>
        </authorList>
    </citation>
    <scope>NUCLEOTIDE SEQUENCE [LARGE SCALE GENOMIC DNA]</scope>
    <source>
        <strain evidence="3 4">CBS 309.79</strain>
    </source>
</reference>
<name>A0A5C3QNN2_9AGAR</name>
<dbReference type="EMBL" id="ML178823">
    <property type="protein sequence ID" value="TFL01899.1"/>
    <property type="molecule type" value="Genomic_DNA"/>
</dbReference>
<accession>A0A5C3QNN2</accession>
<dbReference type="GO" id="GO:0000139">
    <property type="term" value="C:Golgi membrane"/>
    <property type="evidence" value="ECO:0007669"/>
    <property type="project" value="TreeGrafter"/>
</dbReference>
<sequence>MTNLKVIRLRFWPLSSFLGLLDLKTGVTVALLFALLNKVAGVYGLIAALTGAGGSFAQLSLYVYSAVALIALAWGLRAVKEEDPKQTLYFAHLYFADHIFSTSWTVFFALGWWVYKPHDGKLHVNSPAQEHLYDVYIGNHTTYTDEQRAQAAADIWNQEKSMAASVIILSWLTKIYFALLLYSYAIHLRQGSYRLLPHSRPSNDPQSAAADGWEEEVEEEIPLQNPFSGDTNNYRTPGENIVFDEADPVEAGRAHS</sequence>
<feature type="transmembrane region" description="Helical" evidence="2">
    <location>
        <begin position="56"/>
        <end position="76"/>
    </location>
</feature>
<dbReference type="InterPro" id="IPR013862">
    <property type="entry name" value="Kei1"/>
</dbReference>
<dbReference type="GO" id="GO:0006673">
    <property type="term" value="P:inositol phosphoceramide metabolic process"/>
    <property type="evidence" value="ECO:0007669"/>
    <property type="project" value="InterPro"/>
</dbReference>
<keyword evidence="2" id="KW-0472">Membrane</keyword>
<protein>
    <submittedName>
        <fullName evidence="3">DUF1753-domain-containing protein</fullName>
    </submittedName>
</protein>
<gene>
    <name evidence="3" type="ORF">BDV98DRAFT_566374</name>
</gene>
<dbReference type="GO" id="GO:0070916">
    <property type="term" value="C:inositol phosphoceramide synthase complex"/>
    <property type="evidence" value="ECO:0007669"/>
    <property type="project" value="TreeGrafter"/>
</dbReference>
<evidence type="ECO:0000313" key="4">
    <source>
        <dbReference type="Proteomes" id="UP000305067"/>
    </source>
</evidence>
<feature type="transmembrane region" description="Helical" evidence="2">
    <location>
        <begin position="162"/>
        <end position="185"/>
    </location>
</feature>
<dbReference type="PANTHER" id="PTHR28077:SF1">
    <property type="entry name" value="INOSITOL PHOSPHORYLCERAMIDE SYNTHASE REGULATORY SUBUNIT KEI1"/>
    <property type="match status" value="1"/>
</dbReference>
<dbReference type="Proteomes" id="UP000305067">
    <property type="component" value="Unassembled WGS sequence"/>
</dbReference>
<dbReference type="GO" id="GO:0070917">
    <property type="term" value="F:inositol phosphoceramide synthase regulator activity"/>
    <property type="evidence" value="ECO:0007669"/>
    <property type="project" value="InterPro"/>
</dbReference>
<keyword evidence="2" id="KW-1133">Transmembrane helix</keyword>
<dbReference type="Pfam" id="PF08552">
    <property type="entry name" value="Kei1"/>
    <property type="match status" value="1"/>
</dbReference>
<feature type="transmembrane region" description="Helical" evidence="2">
    <location>
        <begin position="12"/>
        <end position="36"/>
    </location>
</feature>
<evidence type="ECO:0000256" key="2">
    <source>
        <dbReference type="SAM" id="Phobius"/>
    </source>
</evidence>
<dbReference type="STRING" id="1884261.A0A5C3QNN2"/>
<feature type="region of interest" description="Disordered" evidence="1">
    <location>
        <begin position="197"/>
        <end position="256"/>
    </location>
</feature>
<dbReference type="PANTHER" id="PTHR28077">
    <property type="entry name" value="INOSITOL PHOSPHORYLCERAMIDE SYNTHASE REGULATORY SUBUNIT KEI1"/>
    <property type="match status" value="1"/>
</dbReference>
<feature type="transmembrane region" description="Helical" evidence="2">
    <location>
        <begin position="88"/>
        <end position="115"/>
    </location>
</feature>
<feature type="compositionally biased region" description="Polar residues" evidence="1">
    <location>
        <begin position="225"/>
        <end position="235"/>
    </location>
</feature>